<organism evidence="2 3">
    <name type="scientific">Marasmiellus scandens</name>
    <dbReference type="NCBI Taxonomy" id="2682957"/>
    <lineage>
        <taxon>Eukaryota</taxon>
        <taxon>Fungi</taxon>
        <taxon>Dikarya</taxon>
        <taxon>Basidiomycota</taxon>
        <taxon>Agaricomycotina</taxon>
        <taxon>Agaricomycetes</taxon>
        <taxon>Agaricomycetidae</taxon>
        <taxon>Agaricales</taxon>
        <taxon>Marasmiineae</taxon>
        <taxon>Omphalotaceae</taxon>
        <taxon>Marasmiellus</taxon>
    </lineage>
</organism>
<dbReference type="PANTHER" id="PTHR10622">
    <property type="entry name" value="HET DOMAIN-CONTAINING PROTEIN"/>
    <property type="match status" value="1"/>
</dbReference>
<proteinExistence type="predicted"/>
<reference evidence="2 3" key="1">
    <citation type="submission" date="2024-01" db="EMBL/GenBank/DDBJ databases">
        <title>A draft genome for the cacao thread blight pathogen Marasmiellus scandens.</title>
        <authorList>
            <person name="Baruah I.K."/>
            <person name="Leung J."/>
            <person name="Bukari Y."/>
            <person name="Amoako-Attah I."/>
            <person name="Meinhardt L.W."/>
            <person name="Bailey B.A."/>
            <person name="Cohen S.P."/>
        </authorList>
    </citation>
    <scope>NUCLEOTIDE SEQUENCE [LARGE SCALE GENOMIC DNA]</scope>
    <source>
        <strain evidence="2 3">GH-19</strain>
    </source>
</reference>
<dbReference type="Proteomes" id="UP001498398">
    <property type="component" value="Unassembled WGS sequence"/>
</dbReference>
<accession>A0ABR1K6Y4</accession>
<sequence>MSLVDSDLPLTEVAIVHPESVTRAKLAKRIDRKRRRFNPYDTQTRFWGPVPNPMRYLTSDDTLAIIPDGARSSYSHRWICEDNGEMTSLKNPTSPALMTLIDLCPCRFIDTCTFELVEFRKCSIIPPYAILSHRWNPTEELTCEEFLHPQEETFYKSGYHKIRAACQKARLDDDIRYIWIDTCCIKRGEHTDVKTNITSMYGYYQNAEVCYAYLVDIPQPAKQFETSEWFERGWTLQELLAPKTVIFFDKYWQRIGDKHELQDSIHRRTSIPLQVLCGEQSIHDINVLIRVSWAIERETTRPQDQAYCLQGLLGASIVPNYNECKWTAFQRLGEALLDTPKLDVQEGLEILWLMLKSRFLAARERFFNVCFYRLDVER</sequence>
<feature type="domain" description="Heterokaryon incompatibility" evidence="1">
    <location>
        <begin position="128"/>
        <end position="214"/>
    </location>
</feature>
<comment type="caution">
    <text evidence="2">The sequence shown here is derived from an EMBL/GenBank/DDBJ whole genome shotgun (WGS) entry which is preliminary data.</text>
</comment>
<dbReference type="InterPro" id="IPR010730">
    <property type="entry name" value="HET"/>
</dbReference>
<dbReference type="PANTHER" id="PTHR10622:SF10">
    <property type="entry name" value="HET DOMAIN-CONTAINING PROTEIN"/>
    <property type="match status" value="1"/>
</dbReference>
<dbReference type="EMBL" id="JBANRG010000001">
    <property type="protein sequence ID" value="KAK7473174.1"/>
    <property type="molecule type" value="Genomic_DNA"/>
</dbReference>
<protein>
    <recommendedName>
        <fullName evidence="1">Heterokaryon incompatibility domain-containing protein</fullName>
    </recommendedName>
</protein>
<evidence type="ECO:0000313" key="2">
    <source>
        <dbReference type="EMBL" id="KAK7473174.1"/>
    </source>
</evidence>
<keyword evidence="3" id="KW-1185">Reference proteome</keyword>
<evidence type="ECO:0000313" key="3">
    <source>
        <dbReference type="Proteomes" id="UP001498398"/>
    </source>
</evidence>
<dbReference type="Pfam" id="PF06985">
    <property type="entry name" value="HET"/>
    <property type="match status" value="1"/>
</dbReference>
<gene>
    <name evidence="2" type="ORF">VKT23_001273</name>
</gene>
<name>A0ABR1K6Y4_9AGAR</name>
<evidence type="ECO:0000259" key="1">
    <source>
        <dbReference type="Pfam" id="PF06985"/>
    </source>
</evidence>